<name>S6AH94_METRE</name>
<dbReference type="PANTHER" id="PTHR22642">
    <property type="entry name" value="IMIDAZOLONEPROPIONASE"/>
    <property type="match status" value="1"/>
</dbReference>
<evidence type="ECO:0000313" key="3">
    <source>
        <dbReference type="EMBL" id="BAN47600.1"/>
    </source>
</evidence>
<evidence type="ECO:0000313" key="4">
    <source>
        <dbReference type="Proteomes" id="UP000015503"/>
    </source>
</evidence>
<dbReference type="GO" id="GO:0016810">
    <property type="term" value="F:hydrolase activity, acting on carbon-nitrogen (but not peptide) bonds"/>
    <property type="evidence" value="ECO:0007669"/>
    <property type="project" value="InterPro"/>
</dbReference>
<dbReference type="Gene3D" id="3.20.20.140">
    <property type="entry name" value="Metal-dependent hydrolases"/>
    <property type="match status" value="1"/>
</dbReference>
<dbReference type="eggNOG" id="COG1574">
    <property type="taxonomic scope" value="Bacteria"/>
</dbReference>
<dbReference type="InterPro" id="IPR013108">
    <property type="entry name" value="Amidohydro_3"/>
</dbReference>
<evidence type="ECO:0000256" key="1">
    <source>
        <dbReference type="SAM" id="SignalP"/>
    </source>
</evidence>
<dbReference type="PANTHER" id="PTHR22642:SF2">
    <property type="entry name" value="PROTEIN LONG AFTER FAR-RED 3"/>
    <property type="match status" value="1"/>
</dbReference>
<dbReference type="OrthoDB" id="9031471at2"/>
<dbReference type="CDD" id="cd01300">
    <property type="entry name" value="YtcJ_like"/>
    <property type="match status" value="1"/>
</dbReference>
<feature type="signal peptide" evidence="1">
    <location>
        <begin position="1"/>
        <end position="22"/>
    </location>
</feature>
<dbReference type="SUPFAM" id="SSF51338">
    <property type="entry name" value="Composite domain of metallo-dependent hydrolases"/>
    <property type="match status" value="1"/>
</dbReference>
<dbReference type="STRING" id="1245471.PCA10_18680"/>
<dbReference type="InterPro" id="IPR011059">
    <property type="entry name" value="Metal-dep_hydrolase_composite"/>
</dbReference>
<dbReference type="HOGENOM" id="CLU_009942_6_1_6"/>
<evidence type="ECO:0000259" key="2">
    <source>
        <dbReference type="Pfam" id="PF07969"/>
    </source>
</evidence>
<dbReference type="InterPro" id="IPR032466">
    <property type="entry name" value="Metal_Hydrolase"/>
</dbReference>
<dbReference type="KEGG" id="pre:PCA10_18680"/>
<gene>
    <name evidence="3" type="ORF">PCA10_18680</name>
</gene>
<dbReference type="PATRIC" id="fig|1245471.3.peg.1893"/>
<accession>S6AH94</accession>
<dbReference type="AlphaFoldDB" id="S6AH94"/>
<feature type="chain" id="PRO_5004536143" description="Amidohydrolase 3 domain-containing protein" evidence="1">
    <location>
        <begin position="23"/>
        <end position="580"/>
    </location>
</feature>
<feature type="domain" description="Amidohydrolase 3" evidence="2">
    <location>
        <begin position="71"/>
        <end position="576"/>
    </location>
</feature>
<sequence length="580" mass="62576">MKGFTPTLLAMALAFSSMESMAAPDLVLLNGKLYTADPSQPSAQAMAVEDGKILKVGSDAEIKALADASTQVIDLAGKRLLPGLIDTHSHSIFGGLEMSSANMGDEVVETAELEKRLRAWRDDGTARHGEVLNIAGMSSAYWGKAEELQRVFNQGEWAKVPVVFSGSDHHTGWANQAMLDRAGIDAKLIKGLPEAERGTLGVSKDGQPNGFAVDAGWDRLVAVIPPASAEELLRAGEKAVQYNNSLGITAWMDPAANAAPGESLFALKPTEKTVGVLPVYKALAEKGELNAHVAALLVANPKSRPADLDTLDKVRQQFQGIPNLSLPGIKVFADGVLEYPAQSAALIDPYNNSQKRGELLIEPEHFGELVSAADARGWLVHIHAIGDRAVRESLNGIEQARKDRQSGIAHSITHLQLVNPKEFARFKPLDVIASMQLLWAAGDDYTLDMVKPYVSAFAFRYQYPAHSLLQQGATIAGASDWPVSSPNPWEAIHQAISREGPKGVLNADERIDRQTMLQAYTLNAARTIGLEQRIGSLAPGKQADFIILDRDVLSVADKDLAETRVLKTYFAGREVFSSAL</sequence>
<reference evidence="3 4" key="1">
    <citation type="journal article" date="2013" name="Genome Announc.">
        <title>Complete Genome Sequence of the Carbazole Degrader Pseudomonas resinovorans Strain CA10 (NBRC 106553).</title>
        <authorList>
            <person name="Shintani M."/>
            <person name="Hosoyama A."/>
            <person name="Ohji S."/>
            <person name="Tsuchikane K."/>
            <person name="Takarada H."/>
            <person name="Yamazoe A."/>
            <person name="Fujita N."/>
            <person name="Nojiri H."/>
        </authorList>
    </citation>
    <scope>NUCLEOTIDE SEQUENCE [LARGE SCALE GENOMIC DNA]</scope>
    <source>
        <strain evidence="3 4">NBRC 106553</strain>
    </source>
</reference>
<dbReference type="Gene3D" id="3.10.310.70">
    <property type="match status" value="1"/>
</dbReference>
<dbReference type="Gene3D" id="2.30.40.10">
    <property type="entry name" value="Urease, subunit C, domain 1"/>
    <property type="match status" value="1"/>
</dbReference>
<dbReference type="InterPro" id="IPR033932">
    <property type="entry name" value="YtcJ-like"/>
</dbReference>
<dbReference type="SUPFAM" id="SSF51556">
    <property type="entry name" value="Metallo-dependent hydrolases"/>
    <property type="match status" value="1"/>
</dbReference>
<proteinExistence type="predicted"/>
<dbReference type="RefSeq" id="WP_016491800.1">
    <property type="nucleotide sequence ID" value="NC_021499.1"/>
</dbReference>
<keyword evidence="4" id="KW-1185">Reference proteome</keyword>
<dbReference type="EMBL" id="AP013068">
    <property type="protein sequence ID" value="BAN47600.1"/>
    <property type="molecule type" value="Genomic_DNA"/>
</dbReference>
<keyword evidence="1" id="KW-0732">Signal</keyword>
<protein>
    <recommendedName>
        <fullName evidence="2">Amidohydrolase 3 domain-containing protein</fullName>
    </recommendedName>
</protein>
<organism evidence="3 4">
    <name type="scientific">Metapseudomonas resinovorans NBRC 106553</name>
    <dbReference type="NCBI Taxonomy" id="1245471"/>
    <lineage>
        <taxon>Bacteria</taxon>
        <taxon>Pseudomonadati</taxon>
        <taxon>Pseudomonadota</taxon>
        <taxon>Gammaproteobacteria</taxon>
        <taxon>Pseudomonadales</taxon>
        <taxon>Pseudomonadaceae</taxon>
        <taxon>Metapseudomonas</taxon>
    </lineage>
</organism>
<dbReference type="Pfam" id="PF07969">
    <property type="entry name" value="Amidohydro_3"/>
    <property type="match status" value="1"/>
</dbReference>
<dbReference type="Proteomes" id="UP000015503">
    <property type="component" value="Chromosome"/>
</dbReference>